<keyword evidence="3" id="KW-0862">Zinc</keyword>
<dbReference type="GO" id="GO:0008270">
    <property type="term" value="F:zinc ion binding"/>
    <property type="evidence" value="ECO:0007669"/>
    <property type="project" value="UniProtKB-KW"/>
</dbReference>
<feature type="domain" description="BED-type" evidence="4">
    <location>
        <begin position="16"/>
        <end position="48"/>
    </location>
</feature>
<dbReference type="AlphaFoldDB" id="V9E1I2"/>
<protein>
    <recommendedName>
        <fullName evidence="4">BED-type domain-containing protein</fullName>
    </recommendedName>
</protein>
<dbReference type="PANTHER" id="PTHR40866">
    <property type="entry name" value="BED-TYPE DOMAIN-CONTAINING PROTEIN"/>
    <property type="match status" value="1"/>
</dbReference>
<accession>V9E1I2</accession>
<dbReference type="GO" id="GO:0003677">
    <property type="term" value="F:DNA binding"/>
    <property type="evidence" value="ECO:0007669"/>
    <property type="project" value="InterPro"/>
</dbReference>
<evidence type="ECO:0000256" key="1">
    <source>
        <dbReference type="ARBA" id="ARBA00022723"/>
    </source>
</evidence>
<dbReference type="HOGENOM" id="CLU_037484_0_1_1"/>
<reference evidence="5 6" key="1">
    <citation type="submission" date="2013-11" db="EMBL/GenBank/DDBJ databases">
        <title>The Genome Sequence of Phytophthora parasitica P1569.</title>
        <authorList>
            <consortium name="The Broad Institute Genomics Platform"/>
            <person name="Russ C."/>
            <person name="Tyler B."/>
            <person name="Panabieres F."/>
            <person name="Shan W."/>
            <person name="Tripathy S."/>
            <person name="Grunwald N."/>
            <person name="Machado M."/>
            <person name="Johnson C.S."/>
            <person name="Arredondo F."/>
            <person name="Hong C."/>
            <person name="Coffey M."/>
            <person name="Young S.K."/>
            <person name="Zeng Q."/>
            <person name="Gargeya S."/>
            <person name="Fitzgerald M."/>
            <person name="Abouelleil A."/>
            <person name="Alvarado L."/>
            <person name="Chapman S.B."/>
            <person name="Gainer-Dewar J."/>
            <person name="Goldberg J."/>
            <person name="Griggs A."/>
            <person name="Gujja S."/>
            <person name="Hansen M."/>
            <person name="Howarth C."/>
            <person name="Imamovic A."/>
            <person name="Ireland A."/>
            <person name="Larimer J."/>
            <person name="McCowan C."/>
            <person name="Murphy C."/>
            <person name="Pearson M."/>
            <person name="Poon T.W."/>
            <person name="Priest M."/>
            <person name="Roberts A."/>
            <person name="Saif S."/>
            <person name="Shea T."/>
            <person name="Sykes S."/>
            <person name="Wortman J."/>
            <person name="Nusbaum C."/>
            <person name="Birren B."/>
        </authorList>
    </citation>
    <scope>NUCLEOTIDE SEQUENCE [LARGE SCALE GENOMIC DNA]</scope>
    <source>
        <strain evidence="5 6">P1569</strain>
    </source>
</reference>
<proteinExistence type="predicted"/>
<dbReference type="SUPFAM" id="SSF53098">
    <property type="entry name" value="Ribonuclease H-like"/>
    <property type="match status" value="1"/>
</dbReference>
<dbReference type="EMBL" id="ANIZ01003654">
    <property type="protein sequence ID" value="ETI32393.1"/>
    <property type="molecule type" value="Genomic_DNA"/>
</dbReference>
<sequence length="448" mass="49920">MNFTNKDICSLLFTEETPNKAKCCVCGKIYKQGNGYTNQMHHLLKMHPDYPRLAKAAFRRGNPLRLTMADQRTNEIFRSIEWCVLDRMPVSFCERALVRKNASMAPMAASTLQRHIDLLYGYVRDVIAAKLPEKFGLVLDGWSSGGRHFIAIMAVYHDASVNNVGGRKPGYDESIQCVSRRFVLLAFCPVGDEEDLGAQSLFDLIADTLSTFNKPWESLAVNAYLADHEPMLAKIHALMKHLSTIKCRAALRKVTSLAPVMRNATRWSSTFSMVQRYDKICSALLVLDHATVAKHDIAHFLLTPEETEAARSFLKSLHELNEVSKALQDSTLTLVGARRAFDAVLRKYPSMKTRLASDASVVNNPALESGIVKIIGGGRLNAREQAACINLKRSSDDTVVNLAVSKSFLASAFKKAPVTRSPPQHMSLEWVPPTSNECERFFSQAKLV</sequence>
<dbReference type="InterPro" id="IPR003656">
    <property type="entry name" value="Znf_BED"/>
</dbReference>
<comment type="caution">
    <text evidence="5">The sequence shown here is derived from an EMBL/GenBank/DDBJ whole genome shotgun (WGS) entry which is preliminary data.</text>
</comment>
<evidence type="ECO:0000313" key="5">
    <source>
        <dbReference type="EMBL" id="ETI32393.1"/>
    </source>
</evidence>
<evidence type="ECO:0000259" key="4">
    <source>
        <dbReference type="Pfam" id="PF02892"/>
    </source>
</evidence>
<organism evidence="5 6">
    <name type="scientific">Phytophthora nicotianae P1569</name>
    <dbReference type="NCBI Taxonomy" id="1317065"/>
    <lineage>
        <taxon>Eukaryota</taxon>
        <taxon>Sar</taxon>
        <taxon>Stramenopiles</taxon>
        <taxon>Oomycota</taxon>
        <taxon>Peronosporomycetes</taxon>
        <taxon>Peronosporales</taxon>
        <taxon>Peronosporaceae</taxon>
        <taxon>Phytophthora</taxon>
    </lineage>
</organism>
<dbReference type="eggNOG" id="ENOG502RFXK">
    <property type="taxonomic scope" value="Eukaryota"/>
</dbReference>
<dbReference type="OrthoDB" id="110124at2759"/>
<evidence type="ECO:0000256" key="2">
    <source>
        <dbReference type="ARBA" id="ARBA00022771"/>
    </source>
</evidence>
<name>V9E1I2_PHYNI</name>
<dbReference type="Pfam" id="PF02892">
    <property type="entry name" value="zf-BED"/>
    <property type="match status" value="1"/>
</dbReference>
<keyword evidence="1" id="KW-0479">Metal-binding</keyword>
<dbReference type="Proteomes" id="UP000018721">
    <property type="component" value="Unassembled WGS sequence"/>
</dbReference>
<keyword evidence="6" id="KW-1185">Reference proteome</keyword>
<evidence type="ECO:0000313" key="6">
    <source>
        <dbReference type="Proteomes" id="UP000018721"/>
    </source>
</evidence>
<gene>
    <name evidence="5" type="ORF">F443_20793</name>
</gene>
<dbReference type="InterPro" id="IPR012337">
    <property type="entry name" value="RNaseH-like_sf"/>
</dbReference>
<keyword evidence="2" id="KW-0863">Zinc-finger</keyword>
<evidence type="ECO:0000256" key="3">
    <source>
        <dbReference type="ARBA" id="ARBA00022833"/>
    </source>
</evidence>
<dbReference type="PANTHER" id="PTHR40866:SF1">
    <property type="entry name" value="BED-TYPE DOMAIN-CONTAINING PROTEIN"/>
    <property type="match status" value="1"/>
</dbReference>